<gene>
    <name evidence="2" type="ORF">COV84_00295</name>
</gene>
<protein>
    <recommendedName>
        <fullName evidence="4">PilN domain-containing protein</fullName>
    </recommendedName>
</protein>
<reference evidence="2 3" key="1">
    <citation type="submission" date="2017-09" db="EMBL/GenBank/DDBJ databases">
        <title>Depth-based differentiation of microbial function through sediment-hosted aquifers and enrichment of novel symbionts in the deep terrestrial subsurface.</title>
        <authorList>
            <person name="Probst A.J."/>
            <person name="Ladd B."/>
            <person name="Jarett J.K."/>
            <person name="Geller-Mcgrath D.E."/>
            <person name="Sieber C.M."/>
            <person name="Emerson J.B."/>
            <person name="Anantharaman K."/>
            <person name="Thomas B.C."/>
            <person name="Malmstrom R."/>
            <person name="Stieglmeier M."/>
            <person name="Klingl A."/>
            <person name="Woyke T."/>
            <person name="Ryan C.M."/>
            <person name="Banfield J.F."/>
        </authorList>
    </citation>
    <scope>NUCLEOTIDE SEQUENCE [LARGE SCALE GENOMIC DNA]</scope>
    <source>
        <strain evidence="2">CG11_big_fil_rev_8_21_14_0_20_40_15</strain>
    </source>
</reference>
<name>A0A2H0KTW3_9BACT</name>
<sequence length="194" mass="21832">MDLIPRQQKKGNPLQDSGLKSRGILIPGKESRVAFLFNKWILISFAALVLGLIVFGGLKGYDFYLQKNIGKLEQEIQVAQNQQNTDMIQKVMDLDKSISTVKDLLKNHIYSSLFFEKLEKLTLPQVQWISFTLNVQEGTADLIGKAASYSYLAKQIVSFQDAKFEISVSGIGLKKDGVEFSARIKFDPTILKNK</sequence>
<dbReference type="EMBL" id="PCVO01000004">
    <property type="protein sequence ID" value="PIQ75590.1"/>
    <property type="molecule type" value="Genomic_DNA"/>
</dbReference>
<evidence type="ECO:0008006" key="4">
    <source>
        <dbReference type="Google" id="ProtNLM"/>
    </source>
</evidence>
<keyword evidence="1" id="KW-0472">Membrane</keyword>
<comment type="caution">
    <text evidence="2">The sequence shown here is derived from an EMBL/GenBank/DDBJ whole genome shotgun (WGS) entry which is preliminary data.</text>
</comment>
<keyword evidence="1" id="KW-1133">Transmembrane helix</keyword>
<feature type="transmembrane region" description="Helical" evidence="1">
    <location>
        <begin position="40"/>
        <end position="58"/>
    </location>
</feature>
<accession>A0A2H0KTW3</accession>
<evidence type="ECO:0000313" key="3">
    <source>
        <dbReference type="Proteomes" id="UP000229317"/>
    </source>
</evidence>
<dbReference type="AlphaFoldDB" id="A0A2H0KTW3"/>
<keyword evidence="1" id="KW-0812">Transmembrane</keyword>
<evidence type="ECO:0000256" key="1">
    <source>
        <dbReference type="SAM" id="Phobius"/>
    </source>
</evidence>
<evidence type="ECO:0000313" key="2">
    <source>
        <dbReference type="EMBL" id="PIQ75590.1"/>
    </source>
</evidence>
<dbReference type="Proteomes" id="UP000229317">
    <property type="component" value="Unassembled WGS sequence"/>
</dbReference>
<organism evidence="2 3">
    <name type="scientific">Candidatus Portnoybacteria bacterium CG11_big_fil_rev_8_21_14_0_20_40_15</name>
    <dbReference type="NCBI Taxonomy" id="1974817"/>
    <lineage>
        <taxon>Bacteria</taxon>
        <taxon>Candidatus Portnoyibacteriota</taxon>
    </lineage>
</organism>
<proteinExistence type="predicted"/>